<evidence type="ECO:0000313" key="2">
    <source>
        <dbReference type="Proteomes" id="UP001151760"/>
    </source>
</evidence>
<feature type="non-terminal residue" evidence="1">
    <location>
        <position position="46"/>
    </location>
</feature>
<name>A0ABQ4WVT8_9ASTR</name>
<proteinExistence type="predicted"/>
<protein>
    <submittedName>
        <fullName evidence="1">Uncharacterized protein</fullName>
    </submittedName>
</protein>
<comment type="caution">
    <text evidence="1">The sequence shown here is derived from an EMBL/GenBank/DDBJ whole genome shotgun (WGS) entry which is preliminary data.</text>
</comment>
<dbReference type="EMBL" id="BQNB010008975">
    <property type="protein sequence ID" value="GJS57004.1"/>
    <property type="molecule type" value="Genomic_DNA"/>
</dbReference>
<keyword evidence="2" id="KW-1185">Reference proteome</keyword>
<accession>A0ABQ4WVT8</accession>
<reference evidence="1" key="2">
    <citation type="submission" date="2022-01" db="EMBL/GenBank/DDBJ databases">
        <authorList>
            <person name="Yamashiro T."/>
            <person name="Shiraishi A."/>
            <person name="Satake H."/>
            <person name="Nakayama K."/>
        </authorList>
    </citation>
    <scope>NUCLEOTIDE SEQUENCE</scope>
</reference>
<gene>
    <name evidence="1" type="ORF">Tco_0651788</name>
</gene>
<evidence type="ECO:0000313" key="1">
    <source>
        <dbReference type="EMBL" id="GJS57004.1"/>
    </source>
</evidence>
<reference evidence="1" key="1">
    <citation type="journal article" date="2022" name="Int. J. Mol. Sci.">
        <title>Draft Genome of Tanacetum Coccineum: Genomic Comparison of Closely Related Tanacetum-Family Plants.</title>
        <authorList>
            <person name="Yamashiro T."/>
            <person name="Shiraishi A."/>
            <person name="Nakayama K."/>
            <person name="Satake H."/>
        </authorList>
    </citation>
    <scope>NUCLEOTIDE SEQUENCE</scope>
</reference>
<organism evidence="1 2">
    <name type="scientific">Tanacetum coccineum</name>
    <dbReference type="NCBI Taxonomy" id="301880"/>
    <lineage>
        <taxon>Eukaryota</taxon>
        <taxon>Viridiplantae</taxon>
        <taxon>Streptophyta</taxon>
        <taxon>Embryophyta</taxon>
        <taxon>Tracheophyta</taxon>
        <taxon>Spermatophyta</taxon>
        <taxon>Magnoliopsida</taxon>
        <taxon>eudicotyledons</taxon>
        <taxon>Gunneridae</taxon>
        <taxon>Pentapetalae</taxon>
        <taxon>asterids</taxon>
        <taxon>campanulids</taxon>
        <taxon>Asterales</taxon>
        <taxon>Asteraceae</taxon>
        <taxon>Asteroideae</taxon>
        <taxon>Anthemideae</taxon>
        <taxon>Anthemidinae</taxon>
        <taxon>Tanacetum</taxon>
    </lineage>
</organism>
<dbReference type="Proteomes" id="UP001151760">
    <property type="component" value="Unassembled WGS sequence"/>
</dbReference>
<sequence>MRLAQHREAIWGIQEHLLEVPIQEELRALRDRVEVAEAKRATLRAT</sequence>